<name>A0A151AKX2_9CLOT</name>
<keyword evidence="5" id="KW-1185">Reference proteome</keyword>
<dbReference type="PANTHER" id="PTHR39966:SF3">
    <property type="entry name" value="DUF438 DOMAIN-CONTAINING PROTEIN"/>
    <property type="match status" value="1"/>
</dbReference>
<dbReference type="Gene3D" id="1.20.120.520">
    <property type="entry name" value="nmb1532 protein domain like"/>
    <property type="match status" value="1"/>
</dbReference>
<organism evidence="4 5">
    <name type="scientific">Clostridium colicanis DSM 13634</name>
    <dbReference type="NCBI Taxonomy" id="1121305"/>
    <lineage>
        <taxon>Bacteria</taxon>
        <taxon>Bacillati</taxon>
        <taxon>Bacillota</taxon>
        <taxon>Clostridia</taxon>
        <taxon>Eubacteriales</taxon>
        <taxon>Clostridiaceae</taxon>
        <taxon>Clostridium</taxon>
    </lineage>
</organism>
<evidence type="ECO:0000259" key="2">
    <source>
        <dbReference type="Pfam" id="PF01814"/>
    </source>
</evidence>
<keyword evidence="1" id="KW-0175">Coiled coil</keyword>
<proteinExistence type="predicted"/>
<protein>
    <submittedName>
        <fullName evidence="4">Iron-sulfur cluster repair protein YtfE</fullName>
    </submittedName>
</protein>
<dbReference type="Proteomes" id="UP000075374">
    <property type="component" value="Unassembled WGS sequence"/>
</dbReference>
<evidence type="ECO:0000313" key="5">
    <source>
        <dbReference type="Proteomes" id="UP000075374"/>
    </source>
</evidence>
<feature type="domain" description="Hemerythrin-like" evidence="2">
    <location>
        <begin position="90"/>
        <end position="225"/>
    </location>
</feature>
<dbReference type="PANTHER" id="PTHR39966">
    <property type="entry name" value="BLL2471 PROTEIN-RELATED"/>
    <property type="match status" value="1"/>
</dbReference>
<dbReference type="Pfam" id="PF01814">
    <property type="entry name" value="Hemerythrin"/>
    <property type="match status" value="1"/>
</dbReference>
<feature type="domain" description="DUF438" evidence="3">
    <location>
        <begin position="14"/>
        <end position="79"/>
    </location>
</feature>
<evidence type="ECO:0000313" key="4">
    <source>
        <dbReference type="EMBL" id="KYH28296.1"/>
    </source>
</evidence>
<sequence>MENKNIQNENIEKLTEILKRLNTEEITEDLREEALKIVSNINPLELSIAEQNLIEEGMNPQDLRHLCDIHMEVLKDKLDKIKTQISKGHVLHTFIGEHEKILGFLTELEKLNSKIQKMEKYEHNAEEFKKLVEVANKILDAEKHHKREEDVLFKEMEDRKITGPTRIMRMEHDDLRERKKQLKNIAEFVPQLDFETFKKTLHEVSKYIIFNLRDHIFKENYILYPSALQSINDEEVWKDMKRRCDEVGYCSFTEDK</sequence>
<evidence type="ECO:0000256" key="1">
    <source>
        <dbReference type="SAM" id="Coils"/>
    </source>
</evidence>
<dbReference type="AlphaFoldDB" id="A0A151AKX2"/>
<dbReference type="InterPro" id="IPR007380">
    <property type="entry name" value="DUF438"/>
</dbReference>
<dbReference type="EMBL" id="LTBB01000011">
    <property type="protein sequence ID" value="KYH28296.1"/>
    <property type="molecule type" value="Genomic_DNA"/>
</dbReference>
<dbReference type="InterPro" id="IPR012312">
    <property type="entry name" value="Hemerythrin-like"/>
</dbReference>
<reference evidence="4 5" key="1">
    <citation type="submission" date="2016-02" db="EMBL/GenBank/DDBJ databases">
        <title>Genome sequence of Clostridium colicanis DSM 13634.</title>
        <authorList>
            <person name="Poehlein A."/>
            <person name="Daniel R."/>
        </authorList>
    </citation>
    <scope>NUCLEOTIDE SEQUENCE [LARGE SCALE GENOMIC DNA]</scope>
    <source>
        <strain evidence="4 5">DSM 13634</strain>
    </source>
</reference>
<dbReference type="PATRIC" id="fig|1121305.3.peg.2028"/>
<accession>A0A151AKX2</accession>
<dbReference type="STRING" id="1121305.CLCOL_20220"/>
<dbReference type="Pfam" id="PF04282">
    <property type="entry name" value="DUF438"/>
    <property type="match status" value="1"/>
</dbReference>
<evidence type="ECO:0000259" key="3">
    <source>
        <dbReference type="Pfam" id="PF04282"/>
    </source>
</evidence>
<gene>
    <name evidence="4" type="primary">ytfE_1</name>
    <name evidence="4" type="ORF">CLCOL_20220</name>
</gene>
<feature type="coiled-coil region" evidence="1">
    <location>
        <begin position="111"/>
        <end position="138"/>
    </location>
</feature>
<dbReference type="GO" id="GO:0005886">
    <property type="term" value="C:plasma membrane"/>
    <property type="evidence" value="ECO:0007669"/>
    <property type="project" value="TreeGrafter"/>
</dbReference>
<comment type="caution">
    <text evidence="4">The sequence shown here is derived from an EMBL/GenBank/DDBJ whole genome shotgun (WGS) entry which is preliminary data.</text>
</comment>